<dbReference type="PANTHER" id="PTHR43738:SF2">
    <property type="entry name" value="ABC TRANSPORTER PERMEASE"/>
    <property type="match status" value="1"/>
</dbReference>
<proteinExistence type="predicted"/>
<evidence type="ECO:0000313" key="10">
    <source>
        <dbReference type="Proteomes" id="UP000325255"/>
    </source>
</evidence>
<evidence type="ECO:0000256" key="4">
    <source>
        <dbReference type="ARBA" id="ARBA00022989"/>
    </source>
</evidence>
<feature type="transmembrane region" description="Helical" evidence="7">
    <location>
        <begin position="322"/>
        <end position="353"/>
    </location>
</feature>
<dbReference type="Pfam" id="PF02687">
    <property type="entry name" value="FtsX"/>
    <property type="match status" value="1"/>
</dbReference>
<evidence type="ECO:0000256" key="1">
    <source>
        <dbReference type="ARBA" id="ARBA00004651"/>
    </source>
</evidence>
<keyword evidence="2" id="KW-1003">Cell membrane</keyword>
<evidence type="ECO:0000256" key="7">
    <source>
        <dbReference type="SAM" id="Phobius"/>
    </source>
</evidence>
<comment type="caution">
    <text evidence="9">The sequence shown here is derived from an EMBL/GenBank/DDBJ whole genome shotgun (WGS) entry which is preliminary data.</text>
</comment>
<evidence type="ECO:0000256" key="6">
    <source>
        <dbReference type="SAM" id="MobiDB-lite"/>
    </source>
</evidence>
<keyword evidence="4 7" id="KW-1133">Transmembrane helix</keyword>
<keyword evidence="10" id="KW-1185">Reference proteome</keyword>
<feature type="domain" description="ABC3 transporter permease C-terminal" evidence="8">
    <location>
        <begin position="287"/>
        <end position="396"/>
    </location>
</feature>
<dbReference type="InterPro" id="IPR051125">
    <property type="entry name" value="ABC-4/HrtB_transporter"/>
</dbReference>
<dbReference type="PANTHER" id="PTHR43738">
    <property type="entry name" value="ABC TRANSPORTER, MEMBRANE PROTEIN"/>
    <property type="match status" value="1"/>
</dbReference>
<evidence type="ECO:0000256" key="3">
    <source>
        <dbReference type="ARBA" id="ARBA00022692"/>
    </source>
</evidence>
<evidence type="ECO:0000256" key="2">
    <source>
        <dbReference type="ARBA" id="ARBA00022475"/>
    </source>
</evidence>
<dbReference type="EMBL" id="VWPK01000007">
    <property type="protein sequence ID" value="KAA5613325.1"/>
    <property type="molecule type" value="Genomic_DNA"/>
</dbReference>
<gene>
    <name evidence="9" type="ORF">F1189_06265</name>
</gene>
<keyword evidence="3 7" id="KW-0812">Transmembrane</keyword>
<accession>A0A5M6J0Z8</accession>
<name>A0A5M6J0Z8_9PROT</name>
<reference evidence="9 10" key="1">
    <citation type="submission" date="2019-09" db="EMBL/GenBank/DDBJ databases">
        <title>Genome sequence of Rhodovastum atsumiense, a diverse member of the Acetobacteraceae family of non-sulfur purple photosynthetic bacteria.</title>
        <authorList>
            <person name="Meyer T."/>
            <person name="Kyndt J."/>
        </authorList>
    </citation>
    <scope>NUCLEOTIDE SEQUENCE [LARGE SCALE GENOMIC DNA]</scope>
    <source>
        <strain evidence="9 10">DSM 21279</strain>
    </source>
</reference>
<dbReference type="InterPro" id="IPR003838">
    <property type="entry name" value="ABC3_permease_C"/>
</dbReference>
<evidence type="ECO:0000259" key="8">
    <source>
        <dbReference type="Pfam" id="PF02687"/>
    </source>
</evidence>
<sequence>MVRADLRAMRGSAIAVVVLVALAVAIGIAVGAQERAIRQGTARAADDFPLLVGAPGSQTQLVLTSVFLQPEALPLVEGALLNRLAADPRVAGVAPIAFGDIVRGWPVVGTTRDFAARWGRLTPTEGHLFAAEDEAIIGADVRLRLGERVTPSHGTAGHAHPGEETEEEHAHRHEGVQYEVVGRLPRLGSPWDRAILVPVESVWETHGLGNGHEADPAPLGPPFEAGHVPGVPALVVKPRGVADAYALRAQYRQGGTMALFPAEVLVSLYRTVGDVRDALVLASALNNLLVFAAVLLLSVTLVSLRRRRYAVLRALGAPRGYVLLVTWLGAASLLTAGCVAGLLTGWAASYALSEVIAAQTGLHLSVAPGWPELSLTLLLIGAGSLLSLAPALAAWRAPVSASLRGG</sequence>
<feature type="transmembrane region" description="Helical" evidence="7">
    <location>
        <begin position="373"/>
        <end position="395"/>
    </location>
</feature>
<comment type="subcellular location">
    <subcellularLocation>
        <location evidence="1">Cell membrane</location>
        <topology evidence="1">Multi-pass membrane protein</topology>
    </subcellularLocation>
</comment>
<feature type="region of interest" description="Disordered" evidence="6">
    <location>
        <begin position="150"/>
        <end position="173"/>
    </location>
</feature>
<protein>
    <submittedName>
        <fullName evidence="9">ABC transporter permease</fullName>
    </submittedName>
</protein>
<dbReference type="OrthoDB" id="9784014at2"/>
<dbReference type="Proteomes" id="UP000325255">
    <property type="component" value="Unassembled WGS sequence"/>
</dbReference>
<evidence type="ECO:0000256" key="5">
    <source>
        <dbReference type="ARBA" id="ARBA00023136"/>
    </source>
</evidence>
<dbReference type="AlphaFoldDB" id="A0A5M6J0Z8"/>
<organism evidence="9 10">
    <name type="scientific">Rhodovastum atsumiense</name>
    <dbReference type="NCBI Taxonomy" id="504468"/>
    <lineage>
        <taxon>Bacteria</taxon>
        <taxon>Pseudomonadati</taxon>
        <taxon>Pseudomonadota</taxon>
        <taxon>Alphaproteobacteria</taxon>
        <taxon>Acetobacterales</taxon>
        <taxon>Acetobacteraceae</taxon>
        <taxon>Rhodovastum</taxon>
    </lineage>
</organism>
<keyword evidence="5 7" id="KW-0472">Membrane</keyword>
<evidence type="ECO:0000313" key="9">
    <source>
        <dbReference type="EMBL" id="KAA5613325.1"/>
    </source>
</evidence>
<dbReference type="GO" id="GO:0005886">
    <property type="term" value="C:plasma membrane"/>
    <property type="evidence" value="ECO:0007669"/>
    <property type="project" value="UniProtKB-SubCell"/>
</dbReference>
<feature type="compositionally biased region" description="Basic and acidic residues" evidence="6">
    <location>
        <begin position="160"/>
        <end position="173"/>
    </location>
</feature>
<feature type="transmembrane region" description="Helical" evidence="7">
    <location>
        <begin position="278"/>
        <end position="302"/>
    </location>
</feature>